<keyword evidence="11" id="KW-1185">Reference proteome</keyword>
<dbReference type="InterPro" id="IPR007219">
    <property type="entry name" value="XnlR_reg_dom"/>
</dbReference>
<evidence type="ECO:0000256" key="8">
    <source>
        <dbReference type="SAM" id="MobiDB-lite"/>
    </source>
</evidence>
<comment type="caution">
    <text evidence="10">The sequence shown here is derived from an EMBL/GenBank/DDBJ whole genome shotgun (WGS) entry which is preliminary data.</text>
</comment>
<feature type="domain" description="C2H2-type" evidence="9">
    <location>
        <begin position="58"/>
        <end position="86"/>
    </location>
</feature>
<feature type="region of interest" description="Disordered" evidence="8">
    <location>
        <begin position="222"/>
        <end position="264"/>
    </location>
</feature>
<dbReference type="InterPro" id="IPR051059">
    <property type="entry name" value="VerF-like"/>
</dbReference>
<evidence type="ECO:0000256" key="3">
    <source>
        <dbReference type="ARBA" id="ARBA00022737"/>
    </source>
</evidence>
<evidence type="ECO:0000313" key="11">
    <source>
        <dbReference type="Proteomes" id="UP001174691"/>
    </source>
</evidence>
<dbReference type="CDD" id="cd12148">
    <property type="entry name" value="fungal_TF_MHR"/>
    <property type="match status" value="1"/>
</dbReference>
<accession>A0AA38VZ84</accession>
<dbReference type="Pfam" id="PF00096">
    <property type="entry name" value="zf-C2H2"/>
    <property type="match status" value="1"/>
</dbReference>
<dbReference type="EMBL" id="JANBVN010000033">
    <property type="protein sequence ID" value="KAJ9160594.1"/>
    <property type="molecule type" value="Genomic_DNA"/>
</dbReference>
<keyword evidence="6" id="KW-0539">Nucleus</keyword>
<feature type="domain" description="C2H2-type" evidence="9">
    <location>
        <begin position="30"/>
        <end position="57"/>
    </location>
</feature>
<dbReference type="GO" id="GO:0006351">
    <property type="term" value="P:DNA-templated transcription"/>
    <property type="evidence" value="ECO:0007669"/>
    <property type="project" value="InterPro"/>
</dbReference>
<proteinExistence type="predicted"/>
<evidence type="ECO:0000256" key="4">
    <source>
        <dbReference type="ARBA" id="ARBA00022771"/>
    </source>
</evidence>
<evidence type="ECO:0000313" key="10">
    <source>
        <dbReference type="EMBL" id="KAJ9160594.1"/>
    </source>
</evidence>
<dbReference type="PROSITE" id="PS00028">
    <property type="entry name" value="ZINC_FINGER_C2H2_1"/>
    <property type="match status" value="1"/>
</dbReference>
<dbReference type="GO" id="GO:0008270">
    <property type="term" value="F:zinc ion binding"/>
    <property type="evidence" value="ECO:0007669"/>
    <property type="project" value="UniProtKB-KW"/>
</dbReference>
<dbReference type="GO" id="GO:0000978">
    <property type="term" value="F:RNA polymerase II cis-regulatory region sequence-specific DNA binding"/>
    <property type="evidence" value="ECO:0007669"/>
    <property type="project" value="InterPro"/>
</dbReference>
<evidence type="ECO:0000256" key="1">
    <source>
        <dbReference type="ARBA" id="ARBA00004123"/>
    </source>
</evidence>
<dbReference type="PANTHER" id="PTHR40626:SF10">
    <property type="entry name" value="C2H2-TYPE DOMAIN-CONTAINING PROTEIN"/>
    <property type="match status" value="1"/>
</dbReference>
<dbReference type="InterPro" id="IPR013087">
    <property type="entry name" value="Znf_C2H2_type"/>
</dbReference>
<evidence type="ECO:0000256" key="5">
    <source>
        <dbReference type="ARBA" id="ARBA00022833"/>
    </source>
</evidence>
<dbReference type="GO" id="GO:0005634">
    <property type="term" value="C:nucleus"/>
    <property type="evidence" value="ECO:0007669"/>
    <property type="project" value="UniProtKB-SubCell"/>
</dbReference>
<dbReference type="SMART" id="SM00355">
    <property type="entry name" value="ZnF_C2H2"/>
    <property type="match status" value="2"/>
</dbReference>
<evidence type="ECO:0000256" key="2">
    <source>
        <dbReference type="ARBA" id="ARBA00022723"/>
    </source>
</evidence>
<organism evidence="10 11">
    <name type="scientific">Coniochaeta hoffmannii</name>
    <dbReference type="NCBI Taxonomy" id="91930"/>
    <lineage>
        <taxon>Eukaryota</taxon>
        <taxon>Fungi</taxon>
        <taxon>Dikarya</taxon>
        <taxon>Ascomycota</taxon>
        <taxon>Pezizomycotina</taxon>
        <taxon>Sordariomycetes</taxon>
        <taxon>Sordariomycetidae</taxon>
        <taxon>Coniochaetales</taxon>
        <taxon>Coniochaetaceae</taxon>
        <taxon>Coniochaeta</taxon>
    </lineage>
</organism>
<dbReference type="FunFam" id="3.30.160.60:FF:002343">
    <property type="entry name" value="Zinc finger protein 33A"/>
    <property type="match status" value="1"/>
</dbReference>
<keyword evidence="5" id="KW-0862">Zinc</keyword>
<keyword evidence="4 7" id="KW-0863">Zinc-finger</keyword>
<dbReference type="InterPro" id="IPR036236">
    <property type="entry name" value="Znf_C2H2_sf"/>
</dbReference>
<keyword evidence="3" id="KW-0677">Repeat</keyword>
<evidence type="ECO:0000256" key="6">
    <source>
        <dbReference type="ARBA" id="ARBA00023242"/>
    </source>
</evidence>
<dbReference type="Gene3D" id="3.30.160.60">
    <property type="entry name" value="Classic Zinc Finger"/>
    <property type="match status" value="2"/>
</dbReference>
<feature type="region of interest" description="Disordered" evidence="8">
    <location>
        <begin position="389"/>
        <end position="421"/>
    </location>
</feature>
<name>A0AA38VZ84_9PEZI</name>
<keyword evidence="2" id="KW-0479">Metal-binding</keyword>
<feature type="region of interest" description="Disordered" evidence="8">
    <location>
        <begin position="1"/>
        <end position="26"/>
    </location>
</feature>
<dbReference type="AlphaFoldDB" id="A0AA38VZ84"/>
<protein>
    <submittedName>
        <fullName evidence="10">C2H2 type zinc finger domain protein</fullName>
    </submittedName>
</protein>
<dbReference type="Proteomes" id="UP001174691">
    <property type="component" value="Unassembled WGS sequence"/>
</dbReference>
<comment type="subcellular location">
    <subcellularLocation>
        <location evidence="1">Nucleus</location>
    </subcellularLocation>
</comment>
<feature type="region of interest" description="Disordered" evidence="8">
    <location>
        <begin position="87"/>
        <end position="111"/>
    </location>
</feature>
<evidence type="ECO:0000259" key="9">
    <source>
        <dbReference type="PROSITE" id="PS50157"/>
    </source>
</evidence>
<evidence type="ECO:0000256" key="7">
    <source>
        <dbReference type="PROSITE-ProRule" id="PRU00042"/>
    </source>
</evidence>
<dbReference type="GO" id="GO:0000981">
    <property type="term" value="F:DNA-binding transcription factor activity, RNA polymerase II-specific"/>
    <property type="evidence" value="ECO:0007669"/>
    <property type="project" value="InterPro"/>
</dbReference>
<gene>
    <name evidence="10" type="ORF">NKR19_g3093</name>
</gene>
<sequence length="857" mass="95878">MLSGSGVEDAGAVVQETAHRTRRRRKIPAHTCHHCDRTFKRSEHLERHVRTHTKEKPFICRCGAAFARRDLLTRHQRLAFHVGEFGASTSESEAASSPRDPAPDLDAAAAAAAAESLSSLSGLNAPPWQHHQPGGPPVQAYVEVNVTQGSLAPPNGAAQPYDQSLMGPQMFDQSNGMHDFDAHFREFAEFLDGVGLPAEWSPYFHVPDREDDVVDPQLREPEAATQDHAGSAPGTRPGTPFSSWLPSAPAGNHISSTRSNDTPRAREEVASPLFKITDEQRARLNQSLERFRHVLDPDFKLPSRHALTRYVTSYFEGFHTHMVFIHVHTWRVLDNPLELVLSIATIGAQYCFEHRNAERLFRAGRAVLVERLRHQADRFGPKTRSLLNMRQGHAGNGHHHDACSRQGGRTRRPGGEEDWGPWEPMDTVRALINLMGYATWEPKEWLVQEAFALQSLLAQVLRDLGLEEEDEPEPRATSDLTSLQASWLAWVRQESVRRTKLIAFSFIHIHSVAYNVYPVLRSNELHLRLPCSTKEWKAPTARQWQSARREVGKQQLHFQEALSLLLRNEDSSVPLDPIPTPLGNYLLLHGLLQRIYIVRDLSLPIMDLSASLPGEEVDKLDRALRSWTTGWQQAPESSLDPNNENGPIPFTSSSLLGLAYVRIHLNLGPYRQLETRDPARIARALCQCPGVKRGADGVVSALLYAAHALSVPVRLGVDRIARSQAFFWSVRHSLAGMECAVLLSKWLASLQQGSSGAPPLTGSEERILHWVRCIVEEAFDVVDFGEPEGGEEAEKQQQQQLSLDPQGLSLAVLKIWAHFFKSNTQWPFINIIGASLERYREMLIRGNGQRPLQVSAG</sequence>
<dbReference type="PANTHER" id="PTHR40626">
    <property type="entry name" value="MIP31509P"/>
    <property type="match status" value="1"/>
</dbReference>
<dbReference type="PROSITE" id="PS50157">
    <property type="entry name" value="ZINC_FINGER_C2H2_2"/>
    <property type="match status" value="2"/>
</dbReference>
<dbReference type="GO" id="GO:0000785">
    <property type="term" value="C:chromatin"/>
    <property type="evidence" value="ECO:0007669"/>
    <property type="project" value="TreeGrafter"/>
</dbReference>
<dbReference type="Pfam" id="PF04082">
    <property type="entry name" value="Fungal_trans"/>
    <property type="match status" value="1"/>
</dbReference>
<dbReference type="SUPFAM" id="SSF57667">
    <property type="entry name" value="beta-beta-alpha zinc fingers"/>
    <property type="match status" value="1"/>
</dbReference>
<reference evidence="10" key="1">
    <citation type="submission" date="2022-07" db="EMBL/GenBank/DDBJ databases">
        <title>Fungi with potential for degradation of polypropylene.</title>
        <authorList>
            <person name="Gostincar C."/>
        </authorList>
    </citation>
    <scope>NUCLEOTIDE SEQUENCE</scope>
    <source>
        <strain evidence="10">EXF-13287</strain>
    </source>
</reference>